<dbReference type="OrthoDB" id="10003767at2759"/>
<dbReference type="Gene3D" id="3.90.1200.10">
    <property type="match status" value="1"/>
</dbReference>
<name>A0A2G8SKM1_9APHY</name>
<dbReference type="EMBL" id="AYKW01000005">
    <property type="protein sequence ID" value="PIL34300.1"/>
    <property type="molecule type" value="Genomic_DNA"/>
</dbReference>
<gene>
    <name evidence="3" type="ORF">GSI_03075</name>
</gene>
<evidence type="ECO:0000313" key="4">
    <source>
        <dbReference type="Proteomes" id="UP000230002"/>
    </source>
</evidence>
<feature type="domain" description="Aminoglycoside phosphotransferase" evidence="2">
    <location>
        <begin position="52"/>
        <end position="329"/>
    </location>
</feature>
<evidence type="ECO:0000256" key="1">
    <source>
        <dbReference type="SAM" id="MobiDB-lite"/>
    </source>
</evidence>
<dbReference type="Proteomes" id="UP000230002">
    <property type="component" value="Unassembled WGS sequence"/>
</dbReference>
<accession>A0A2G8SKM1</accession>
<dbReference type="SUPFAM" id="SSF56112">
    <property type="entry name" value="Protein kinase-like (PK-like)"/>
    <property type="match status" value="1"/>
</dbReference>
<feature type="compositionally biased region" description="Acidic residues" evidence="1">
    <location>
        <begin position="363"/>
        <end position="373"/>
    </location>
</feature>
<dbReference type="Pfam" id="PF01636">
    <property type="entry name" value="APH"/>
    <property type="match status" value="1"/>
</dbReference>
<reference evidence="3 4" key="1">
    <citation type="journal article" date="2015" name="Sci. Rep.">
        <title>Chromosome-level genome map provides insights into diverse defense mechanisms in the medicinal fungus Ganoderma sinense.</title>
        <authorList>
            <person name="Zhu Y."/>
            <person name="Xu J."/>
            <person name="Sun C."/>
            <person name="Zhou S."/>
            <person name="Xu H."/>
            <person name="Nelson D.R."/>
            <person name="Qian J."/>
            <person name="Song J."/>
            <person name="Luo H."/>
            <person name="Xiang L."/>
            <person name="Li Y."/>
            <person name="Xu Z."/>
            <person name="Ji A."/>
            <person name="Wang L."/>
            <person name="Lu S."/>
            <person name="Hayward A."/>
            <person name="Sun W."/>
            <person name="Li X."/>
            <person name="Schwartz D.C."/>
            <person name="Wang Y."/>
            <person name="Chen S."/>
        </authorList>
    </citation>
    <scope>NUCLEOTIDE SEQUENCE [LARGE SCALE GENOMIC DNA]</scope>
    <source>
        <strain evidence="3 4">ZZ0214-1</strain>
    </source>
</reference>
<keyword evidence="4" id="KW-1185">Reference proteome</keyword>
<dbReference type="PANTHER" id="PTHR21310">
    <property type="entry name" value="AMINOGLYCOSIDE PHOSPHOTRANSFERASE-RELATED-RELATED"/>
    <property type="match status" value="1"/>
</dbReference>
<evidence type="ECO:0000313" key="3">
    <source>
        <dbReference type="EMBL" id="PIL34300.1"/>
    </source>
</evidence>
<dbReference type="PANTHER" id="PTHR21310:SF13">
    <property type="entry name" value="AMINOGLYCOSIDE PHOSPHOTRANSFERASE DOMAIN-CONTAINING PROTEIN"/>
    <property type="match status" value="1"/>
</dbReference>
<organism evidence="3 4">
    <name type="scientific">Ganoderma sinense ZZ0214-1</name>
    <dbReference type="NCBI Taxonomy" id="1077348"/>
    <lineage>
        <taxon>Eukaryota</taxon>
        <taxon>Fungi</taxon>
        <taxon>Dikarya</taxon>
        <taxon>Basidiomycota</taxon>
        <taxon>Agaricomycotina</taxon>
        <taxon>Agaricomycetes</taxon>
        <taxon>Polyporales</taxon>
        <taxon>Polyporaceae</taxon>
        <taxon>Ganoderma</taxon>
    </lineage>
</organism>
<feature type="region of interest" description="Disordered" evidence="1">
    <location>
        <begin position="353"/>
        <end position="386"/>
    </location>
</feature>
<protein>
    <recommendedName>
        <fullName evidence="2">Aminoglycoside phosphotransferase domain-containing protein</fullName>
    </recommendedName>
</protein>
<dbReference type="InterPro" id="IPR002575">
    <property type="entry name" value="Aminoglycoside_PTrfase"/>
</dbReference>
<dbReference type="InterPro" id="IPR051678">
    <property type="entry name" value="AGP_Transferase"/>
</dbReference>
<comment type="caution">
    <text evidence="3">The sequence shown here is derived from an EMBL/GenBank/DDBJ whole genome shotgun (WGS) entry which is preliminary data.</text>
</comment>
<proteinExistence type="predicted"/>
<dbReference type="AlphaFoldDB" id="A0A2G8SKM1"/>
<dbReference type="STRING" id="1077348.A0A2G8SKM1"/>
<dbReference type="InterPro" id="IPR011009">
    <property type="entry name" value="Kinase-like_dom_sf"/>
</dbReference>
<sequence length="480" mass="53701">MSVTSPLHRHDLRWVQDRLGRTEPAWNREPSLPVLESIVRQQLSVPADSPCTISPFARGAFNQLYIIHTLDQEYLIRVTLPVQPRLKTLSEVATIQFVRAHASELVPRVLAYDADADPPERDGLGFEWMLMEKIAGSALERRWQSMTWAAKVSLVKTVVVILARLYGQPLSGIGNIYPTRPRTTADTAAFSTPPPSSHAVGQIISMTFFWDDHFDQDVPRGPFRSSHDWLASCLQFVLNDAAKVIDRPPGAPQRADSDSEDVNEDELEAQETHALVSRLARLLPRVFPPSAPDAPAEPTTIFHDDLSSQNVLVDASGTLVGLVDWECVSALPLWRACTLPSFLLGRHRADRPDHATYGKAADGDEDGDEGEDATADKDGNGDWGEGGRPNSMYFEHLLEWEQTQLRAVFLEEMARVQPEWVEAHRAGVLRNDFYTAVMYCDDELCRRRVRQWVDHVERMADEELHISKSGKVSSGRAGIA</sequence>
<evidence type="ECO:0000259" key="2">
    <source>
        <dbReference type="Pfam" id="PF01636"/>
    </source>
</evidence>
<feature type="region of interest" description="Disordered" evidence="1">
    <location>
        <begin position="247"/>
        <end position="266"/>
    </location>
</feature>